<keyword evidence="5" id="KW-0046">Antibiotic resistance</keyword>
<organism evidence="8 9">
    <name type="scientific">Streptomyces boncukensis</name>
    <dbReference type="NCBI Taxonomy" id="2711219"/>
    <lineage>
        <taxon>Bacteria</taxon>
        <taxon>Bacillati</taxon>
        <taxon>Actinomycetota</taxon>
        <taxon>Actinomycetes</taxon>
        <taxon>Kitasatosporales</taxon>
        <taxon>Streptomycetaceae</taxon>
        <taxon>Streptomyces</taxon>
    </lineage>
</organism>
<dbReference type="InterPro" id="IPR050763">
    <property type="entry name" value="ABC_transporter_ATP-binding"/>
</dbReference>
<feature type="domain" description="ABC transporter" evidence="7">
    <location>
        <begin position="40"/>
        <end position="264"/>
    </location>
</feature>
<feature type="compositionally biased region" description="Low complexity" evidence="6">
    <location>
        <begin position="24"/>
        <end position="39"/>
    </location>
</feature>
<gene>
    <name evidence="8" type="ORF">G5C65_32810</name>
</gene>
<dbReference type="GO" id="GO:0016887">
    <property type="term" value="F:ATP hydrolysis activity"/>
    <property type="evidence" value="ECO:0007669"/>
    <property type="project" value="InterPro"/>
</dbReference>
<feature type="region of interest" description="Disordered" evidence="6">
    <location>
        <begin position="1"/>
        <end position="40"/>
    </location>
</feature>
<dbReference type="PROSITE" id="PS50893">
    <property type="entry name" value="ABC_TRANSPORTER_2"/>
    <property type="match status" value="1"/>
</dbReference>
<dbReference type="EMBL" id="JAAKZZ010000603">
    <property type="protein sequence ID" value="NGO73040.1"/>
    <property type="molecule type" value="Genomic_DNA"/>
</dbReference>
<keyword evidence="9" id="KW-1185">Reference proteome</keyword>
<dbReference type="Pfam" id="PF00005">
    <property type="entry name" value="ABC_tran"/>
    <property type="match status" value="1"/>
</dbReference>
<comment type="caution">
    <text evidence="8">The sequence shown here is derived from an EMBL/GenBank/DDBJ whole genome shotgun (WGS) entry which is preliminary data.</text>
</comment>
<dbReference type="Proteomes" id="UP000477722">
    <property type="component" value="Unassembled WGS sequence"/>
</dbReference>
<dbReference type="InterPro" id="IPR003593">
    <property type="entry name" value="AAA+_ATPase"/>
</dbReference>
<evidence type="ECO:0000256" key="3">
    <source>
        <dbReference type="ARBA" id="ARBA00022741"/>
    </source>
</evidence>
<dbReference type="PANTHER" id="PTHR42711:SF17">
    <property type="entry name" value="ABC TRANSPORTER ATP-BINDING PROTEIN"/>
    <property type="match status" value="1"/>
</dbReference>
<evidence type="ECO:0000256" key="4">
    <source>
        <dbReference type="ARBA" id="ARBA00022840"/>
    </source>
</evidence>
<proteinExistence type="predicted"/>
<keyword evidence="3" id="KW-0547">Nucleotide-binding</keyword>
<dbReference type="GO" id="GO:0005886">
    <property type="term" value="C:plasma membrane"/>
    <property type="evidence" value="ECO:0007669"/>
    <property type="project" value="UniProtKB-SubCell"/>
</dbReference>
<dbReference type="InterPro" id="IPR027417">
    <property type="entry name" value="P-loop_NTPase"/>
</dbReference>
<evidence type="ECO:0000259" key="7">
    <source>
        <dbReference type="PROSITE" id="PS50893"/>
    </source>
</evidence>
<evidence type="ECO:0000256" key="5">
    <source>
        <dbReference type="ARBA" id="ARBA00023251"/>
    </source>
</evidence>
<dbReference type="PANTHER" id="PTHR42711">
    <property type="entry name" value="ABC TRANSPORTER ATP-BINDING PROTEIN"/>
    <property type="match status" value="1"/>
</dbReference>
<dbReference type="AlphaFoldDB" id="A0A6G4X862"/>
<dbReference type="GO" id="GO:0046677">
    <property type="term" value="P:response to antibiotic"/>
    <property type="evidence" value="ECO:0007669"/>
    <property type="project" value="UniProtKB-KW"/>
</dbReference>
<comment type="subcellular location">
    <subcellularLocation>
        <location evidence="1">Cell membrane</location>
        <topology evidence="1">Peripheral membrane protein</topology>
    </subcellularLocation>
</comment>
<evidence type="ECO:0000256" key="6">
    <source>
        <dbReference type="SAM" id="MobiDB-lite"/>
    </source>
</evidence>
<dbReference type="InterPro" id="IPR003439">
    <property type="entry name" value="ABC_transporter-like_ATP-bd"/>
</dbReference>
<dbReference type="GO" id="GO:0005524">
    <property type="term" value="F:ATP binding"/>
    <property type="evidence" value="ECO:0007669"/>
    <property type="project" value="UniProtKB-KW"/>
</dbReference>
<sequence>MQRFTGGRPPYPQPDRQAAEDSARQSGATRTTASASAPAVEFTDASKSYGPVRALADLSVRLYPGETVALLGPNGAGKSTALDLLLGLRNPDPGGSVRLFGGTPRKAVTEGRVGAMLQSGGLMEGVRVHELVALACDLHPRAYDVDRVLASAGLTEIADRAVDRLSGGQEQRVRFALATAGASDLIVLDEPTTGMDVGSRQAFWASMRAEAARGRTVLFATHYLEEADEIADRVLVLHRGRLLADGSAADIKALAGVRRISFALDQAGGAVEETLRGLPGVTELELSRGASGGGTVRLRSSDADATVHAVYGQGFYPRGLEVTGLGLEQAFLTLTHRADGEQAVAA</sequence>
<keyword evidence="2" id="KW-0813">Transport</keyword>
<dbReference type="Gene3D" id="3.40.50.300">
    <property type="entry name" value="P-loop containing nucleotide triphosphate hydrolases"/>
    <property type="match status" value="1"/>
</dbReference>
<dbReference type="SMART" id="SM00382">
    <property type="entry name" value="AAA"/>
    <property type="match status" value="1"/>
</dbReference>
<protein>
    <submittedName>
        <fullName evidence="8">ABC transporter ATP-binding protein</fullName>
    </submittedName>
</protein>
<evidence type="ECO:0000256" key="1">
    <source>
        <dbReference type="ARBA" id="ARBA00004202"/>
    </source>
</evidence>
<name>A0A6G4X862_9ACTN</name>
<evidence type="ECO:0000313" key="9">
    <source>
        <dbReference type="Proteomes" id="UP000477722"/>
    </source>
</evidence>
<dbReference type="SUPFAM" id="SSF52540">
    <property type="entry name" value="P-loop containing nucleoside triphosphate hydrolases"/>
    <property type="match status" value="1"/>
</dbReference>
<accession>A0A6G4X862</accession>
<reference evidence="8 9" key="1">
    <citation type="submission" date="2020-02" db="EMBL/GenBank/DDBJ databases">
        <title>Whole-genome analyses of novel actinobacteria.</title>
        <authorList>
            <person name="Sahin N."/>
            <person name="Tatar D."/>
        </authorList>
    </citation>
    <scope>NUCLEOTIDE SEQUENCE [LARGE SCALE GENOMIC DNA]</scope>
    <source>
        <strain evidence="8 9">SB3404</strain>
    </source>
</reference>
<evidence type="ECO:0000256" key="2">
    <source>
        <dbReference type="ARBA" id="ARBA00022448"/>
    </source>
</evidence>
<evidence type="ECO:0000313" key="8">
    <source>
        <dbReference type="EMBL" id="NGO73040.1"/>
    </source>
</evidence>
<dbReference type="CDD" id="cd03230">
    <property type="entry name" value="ABC_DR_subfamily_A"/>
    <property type="match status" value="1"/>
</dbReference>
<keyword evidence="4 8" id="KW-0067">ATP-binding</keyword>